<feature type="compositionally biased region" description="Basic and acidic residues" evidence="9">
    <location>
        <begin position="273"/>
        <end position="284"/>
    </location>
</feature>
<feature type="transmembrane region" description="Helical" evidence="8">
    <location>
        <begin position="336"/>
        <end position="354"/>
    </location>
</feature>
<evidence type="ECO:0000256" key="7">
    <source>
        <dbReference type="ARBA" id="ARBA00023136"/>
    </source>
</evidence>
<dbReference type="NCBIfam" id="TIGR01297">
    <property type="entry name" value="CDF"/>
    <property type="match status" value="1"/>
</dbReference>
<dbReference type="InterPro" id="IPR002524">
    <property type="entry name" value="Cation_efflux"/>
</dbReference>
<keyword evidence="3 8" id="KW-0813">Transport</keyword>
<keyword evidence="4 8" id="KW-0812">Transmembrane</keyword>
<evidence type="ECO:0000256" key="3">
    <source>
        <dbReference type="ARBA" id="ARBA00022448"/>
    </source>
</evidence>
<accession>A0ABR1FD55</accession>
<protein>
    <recommendedName>
        <fullName evidence="8">Zinc transporter</fullName>
    </recommendedName>
</protein>
<name>A0ABR1FD55_9ASCO</name>
<organism evidence="11 12">
    <name type="scientific">Myxozyma melibiosi</name>
    <dbReference type="NCBI Taxonomy" id="54550"/>
    <lineage>
        <taxon>Eukaryota</taxon>
        <taxon>Fungi</taxon>
        <taxon>Dikarya</taxon>
        <taxon>Ascomycota</taxon>
        <taxon>Saccharomycotina</taxon>
        <taxon>Lipomycetes</taxon>
        <taxon>Lipomycetales</taxon>
        <taxon>Lipomycetaceae</taxon>
        <taxon>Myxozyma</taxon>
    </lineage>
</organism>
<dbReference type="RefSeq" id="XP_064770820.1">
    <property type="nucleotide sequence ID" value="XM_064910760.1"/>
</dbReference>
<gene>
    <name evidence="11" type="ORF">BZA70DRAFT_25442</name>
</gene>
<dbReference type="GeneID" id="90036272"/>
<dbReference type="Proteomes" id="UP001498771">
    <property type="component" value="Unassembled WGS sequence"/>
</dbReference>
<dbReference type="SUPFAM" id="SSF161111">
    <property type="entry name" value="Cation efflux protein transmembrane domain-like"/>
    <property type="match status" value="1"/>
</dbReference>
<evidence type="ECO:0000259" key="10">
    <source>
        <dbReference type="Pfam" id="PF01545"/>
    </source>
</evidence>
<dbReference type="Pfam" id="PF01545">
    <property type="entry name" value="Cation_efflux"/>
    <property type="match status" value="1"/>
</dbReference>
<feature type="transmembrane region" description="Helical" evidence="8">
    <location>
        <begin position="125"/>
        <end position="144"/>
    </location>
</feature>
<evidence type="ECO:0000313" key="12">
    <source>
        <dbReference type="Proteomes" id="UP001498771"/>
    </source>
</evidence>
<dbReference type="InterPro" id="IPR058533">
    <property type="entry name" value="Cation_efflux_TM"/>
</dbReference>
<dbReference type="EMBL" id="JBBJBU010000001">
    <property type="protein sequence ID" value="KAK7207787.1"/>
    <property type="molecule type" value="Genomic_DNA"/>
</dbReference>
<evidence type="ECO:0000256" key="6">
    <source>
        <dbReference type="ARBA" id="ARBA00023065"/>
    </source>
</evidence>
<keyword evidence="8" id="KW-0256">Endoplasmic reticulum</keyword>
<keyword evidence="7 8" id="KW-0472">Membrane</keyword>
<dbReference type="InterPro" id="IPR027469">
    <property type="entry name" value="Cation_efflux_TMD_sf"/>
</dbReference>
<feature type="domain" description="Cation efflux protein transmembrane" evidence="10">
    <location>
        <begin position="94"/>
        <end position="361"/>
    </location>
</feature>
<dbReference type="InterPro" id="IPR045316">
    <property type="entry name" value="Msc2-like"/>
</dbReference>
<keyword evidence="5 8" id="KW-1133">Transmembrane helix</keyword>
<sequence length="459" mass="49128">MSESGHSHSHSQSHSHSHSTPARGHGRLLERTETSTKISIATSPLLRSSSTFGGGEKPASGDVSAIDISSLSSLLRQPVLFVQTLLAHSDTRSIFLFLVLNFTFMLIQFLYSLLSHSLGLLSDSIHMLLDCLALLVGLLASVMSKWPPSASFPYGLGKVESLSGFVNGILLVGISLGIVVEALERIFRPVEIERVTELLVVSFLGLVVNLVGIMAFNHGHAGHGHSHSHSHSHSAANEHDHSHSGGQSDRSKRYSLTDLSDPNVSPPQTPSHADGEQEAHSSHSDDEDCQKKGGLQHNENMHGLFLHILADTLGSVGVIVSTLLTSYFGWAGFDPLASLFIAALIFGSAIPLVMSSANSLLISLTPEQEYHLRNALNDVLSIPGVVEYSKPRFWPVGESAAMKGGIRGAIHVRITNEADPVVVRQKVEERICGSIAGASNLFIQVERASVVNGLAAAPM</sequence>
<feature type="compositionally biased region" description="Basic residues" evidence="9">
    <location>
        <begin position="222"/>
        <end position="232"/>
    </location>
</feature>
<keyword evidence="6 8" id="KW-0406">Ion transport</keyword>
<reference evidence="11 12" key="1">
    <citation type="submission" date="2024-03" db="EMBL/GenBank/DDBJ databases">
        <title>Genome-scale model development and genomic sequencing of the oleaginous clade Lipomyces.</title>
        <authorList>
            <consortium name="Lawrence Berkeley National Laboratory"/>
            <person name="Czajka J.J."/>
            <person name="Han Y."/>
            <person name="Kim J."/>
            <person name="Mondo S.J."/>
            <person name="Hofstad B.A."/>
            <person name="Robles A."/>
            <person name="Haridas S."/>
            <person name="Riley R."/>
            <person name="LaButti K."/>
            <person name="Pangilinan J."/>
            <person name="Andreopoulos W."/>
            <person name="Lipzen A."/>
            <person name="Yan J."/>
            <person name="Wang M."/>
            <person name="Ng V."/>
            <person name="Grigoriev I.V."/>
            <person name="Spatafora J.W."/>
            <person name="Magnuson J.K."/>
            <person name="Baker S.E."/>
            <person name="Pomraning K.R."/>
        </authorList>
    </citation>
    <scope>NUCLEOTIDE SEQUENCE [LARGE SCALE GENOMIC DNA]</scope>
    <source>
        <strain evidence="11 12">Phaff 52-87</strain>
    </source>
</reference>
<feature type="transmembrane region" description="Helical" evidence="8">
    <location>
        <begin position="164"/>
        <end position="183"/>
    </location>
</feature>
<dbReference type="PANTHER" id="PTHR45755:SF4">
    <property type="entry name" value="ZINC TRANSPORTER 7"/>
    <property type="match status" value="1"/>
</dbReference>
<comment type="subcellular location">
    <subcellularLocation>
        <location evidence="8">Endoplasmic reticulum membrane</location>
        <topology evidence="8">Multi-pass membrane protein</topology>
    </subcellularLocation>
    <subcellularLocation>
        <location evidence="1">Membrane</location>
        <topology evidence="1">Multi-pass membrane protein</topology>
    </subcellularLocation>
</comment>
<evidence type="ECO:0000256" key="1">
    <source>
        <dbReference type="ARBA" id="ARBA00004141"/>
    </source>
</evidence>
<evidence type="ECO:0000256" key="5">
    <source>
        <dbReference type="ARBA" id="ARBA00022989"/>
    </source>
</evidence>
<feature type="region of interest" description="Disordered" evidence="9">
    <location>
        <begin position="1"/>
        <end position="26"/>
    </location>
</feature>
<dbReference type="PANTHER" id="PTHR45755">
    <property type="match status" value="1"/>
</dbReference>
<evidence type="ECO:0000256" key="8">
    <source>
        <dbReference type="RuleBase" id="RU369017"/>
    </source>
</evidence>
<feature type="region of interest" description="Disordered" evidence="9">
    <location>
        <begin position="222"/>
        <end position="294"/>
    </location>
</feature>
<comment type="caution">
    <text evidence="11">The sequence shown here is derived from an EMBL/GenBank/DDBJ whole genome shotgun (WGS) entry which is preliminary data.</text>
</comment>
<comment type="similarity">
    <text evidence="2 8">Belongs to the cation diffusion facilitator (CDF) transporter (TC 2.A.4) family. SLC30A subfamily.</text>
</comment>
<evidence type="ECO:0000313" key="11">
    <source>
        <dbReference type="EMBL" id="KAK7207787.1"/>
    </source>
</evidence>
<feature type="compositionally biased region" description="Basic residues" evidence="9">
    <location>
        <begin position="7"/>
        <end position="17"/>
    </location>
</feature>
<evidence type="ECO:0000256" key="2">
    <source>
        <dbReference type="ARBA" id="ARBA00008873"/>
    </source>
</evidence>
<evidence type="ECO:0000256" key="9">
    <source>
        <dbReference type="SAM" id="MobiDB-lite"/>
    </source>
</evidence>
<feature type="transmembrane region" description="Helical" evidence="8">
    <location>
        <begin position="195"/>
        <end position="216"/>
    </location>
</feature>
<feature type="transmembrane region" description="Helical" evidence="8">
    <location>
        <begin position="304"/>
        <end position="324"/>
    </location>
</feature>
<evidence type="ECO:0000256" key="4">
    <source>
        <dbReference type="ARBA" id="ARBA00022692"/>
    </source>
</evidence>
<dbReference type="Gene3D" id="1.20.1510.10">
    <property type="entry name" value="Cation efflux protein transmembrane domain"/>
    <property type="match status" value="1"/>
</dbReference>
<comment type="function">
    <text evidence="8">Functions as a zinc transporter.</text>
</comment>
<proteinExistence type="inferred from homology"/>
<feature type="transmembrane region" description="Helical" evidence="8">
    <location>
        <begin position="94"/>
        <end position="113"/>
    </location>
</feature>
<keyword evidence="12" id="KW-1185">Reference proteome</keyword>